<proteinExistence type="inferred from homology"/>
<dbReference type="UniPathway" id="UPA00588">
    <property type="reaction ID" value="UER00649"/>
</dbReference>
<dbReference type="Pfam" id="PF00406">
    <property type="entry name" value="ADK"/>
    <property type="match status" value="1"/>
</dbReference>
<comment type="caution">
    <text evidence="8">The sequence shown here is derived from an EMBL/GenBank/DDBJ whole genome shotgun (WGS) entry which is preliminary data.</text>
</comment>
<feature type="binding site" evidence="5">
    <location>
        <position position="39"/>
    </location>
    <ligand>
        <name>AMP</name>
        <dbReference type="ChEBI" id="CHEBI:456215"/>
    </ligand>
</feature>
<evidence type="ECO:0000256" key="7">
    <source>
        <dbReference type="RuleBase" id="RU003331"/>
    </source>
</evidence>
<dbReference type="EC" id="2.7.4.3" evidence="5 7"/>
<dbReference type="GO" id="GO:0005524">
    <property type="term" value="F:ATP binding"/>
    <property type="evidence" value="ECO:0007669"/>
    <property type="project" value="UniProtKB-UniRule"/>
</dbReference>
<comment type="similarity">
    <text evidence="5 6">Belongs to the adenylate kinase family.</text>
</comment>
<feature type="binding site" evidence="5">
    <location>
        <position position="137"/>
    </location>
    <ligand>
        <name>AMP</name>
        <dbReference type="ChEBI" id="CHEBI:456215"/>
    </ligand>
</feature>
<comment type="catalytic activity">
    <reaction evidence="5 7">
        <text>AMP + ATP = 2 ADP</text>
        <dbReference type="Rhea" id="RHEA:12973"/>
        <dbReference type="ChEBI" id="CHEBI:30616"/>
        <dbReference type="ChEBI" id="CHEBI:456215"/>
        <dbReference type="ChEBI" id="CHEBI:456216"/>
        <dbReference type="EC" id="2.7.4.3"/>
    </reaction>
</comment>
<dbReference type="AlphaFoldDB" id="A0A7X9FQ47"/>
<comment type="subunit">
    <text evidence="5 7">Monomer.</text>
</comment>
<dbReference type="HAMAP" id="MF_00235">
    <property type="entry name" value="Adenylate_kinase_Adk"/>
    <property type="match status" value="1"/>
</dbReference>
<dbReference type="NCBIfam" id="NF011100">
    <property type="entry name" value="PRK14527.1"/>
    <property type="match status" value="1"/>
</dbReference>
<feature type="binding site" evidence="5">
    <location>
        <begin position="60"/>
        <end position="62"/>
    </location>
    <ligand>
        <name>AMP</name>
        <dbReference type="ChEBI" id="CHEBI:456215"/>
    </ligand>
</feature>
<keyword evidence="1 5" id="KW-0808">Transferase</keyword>
<dbReference type="NCBIfam" id="NF011101">
    <property type="entry name" value="PRK14528.1"/>
    <property type="match status" value="1"/>
</dbReference>
<evidence type="ECO:0000256" key="2">
    <source>
        <dbReference type="ARBA" id="ARBA00022727"/>
    </source>
</evidence>
<dbReference type="NCBIfam" id="TIGR01351">
    <property type="entry name" value="adk"/>
    <property type="match status" value="1"/>
</dbReference>
<feature type="binding site" evidence="5">
    <location>
        <begin position="88"/>
        <end position="91"/>
    </location>
    <ligand>
        <name>AMP</name>
        <dbReference type="ChEBI" id="CHEBI:456215"/>
    </ligand>
</feature>
<dbReference type="GO" id="GO:0004017">
    <property type="term" value="F:AMP kinase activity"/>
    <property type="evidence" value="ECO:0007669"/>
    <property type="project" value="UniProtKB-UniRule"/>
</dbReference>
<gene>
    <name evidence="5" type="primary">adk</name>
    <name evidence="8" type="ORF">GYA55_03705</name>
</gene>
<evidence type="ECO:0000256" key="1">
    <source>
        <dbReference type="ARBA" id="ARBA00022679"/>
    </source>
</evidence>
<reference evidence="8 9" key="1">
    <citation type="journal article" date="2020" name="Biotechnol. Biofuels">
        <title>New insights from the biogas microbiome by comprehensive genome-resolved metagenomics of nearly 1600 species originating from multiple anaerobic digesters.</title>
        <authorList>
            <person name="Campanaro S."/>
            <person name="Treu L."/>
            <person name="Rodriguez-R L.M."/>
            <person name="Kovalovszki A."/>
            <person name="Ziels R.M."/>
            <person name="Maus I."/>
            <person name="Zhu X."/>
            <person name="Kougias P.G."/>
            <person name="Basile A."/>
            <person name="Luo G."/>
            <person name="Schluter A."/>
            <person name="Konstantinidis K.T."/>
            <person name="Angelidaki I."/>
        </authorList>
    </citation>
    <scope>NUCLEOTIDE SEQUENCE [LARGE SCALE GENOMIC DNA]</scope>
    <source>
        <strain evidence="8">AS27yjCOA_65</strain>
    </source>
</reference>
<feature type="binding site" evidence="5">
    <location>
        <position position="34"/>
    </location>
    <ligand>
        <name>AMP</name>
        <dbReference type="ChEBI" id="CHEBI:456215"/>
    </ligand>
</feature>
<dbReference type="GO" id="GO:0005737">
    <property type="term" value="C:cytoplasm"/>
    <property type="evidence" value="ECO:0007669"/>
    <property type="project" value="UniProtKB-SubCell"/>
</dbReference>
<keyword evidence="2 5" id="KW-0545">Nucleotide biosynthesis</keyword>
<keyword evidence="3 5" id="KW-0547">Nucleotide-binding</keyword>
<dbReference type="InterPro" id="IPR027417">
    <property type="entry name" value="P-loop_NTPase"/>
</dbReference>
<dbReference type="Gene3D" id="3.40.50.300">
    <property type="entry name" value="P-loop containing nucleotide triphosphate hydrolases"/>
    <property type="match status" value="1"/>
</dbReference>
<keyword evidence="4 5" id="KW-0418">Kinase</keyword>
<dbReference type="NCBIfam" id="NF001381">
    <property type="entry name" value="PRK00279.1-3"/>
    <property type="match status" value="1"/>
</dbReference>
<evidence type="ECO:0000256" key="6">
    <source>
        <dbReference type="RuleBase" id="RU003330"/>
    </source>
</evidence>
<protein>
    <recommendedName>
        <fullName evidence="5 7">Adenylate kinase</fullName>
        <shortName evidence="5">AK</shortName>
        <ecNumber evidence="5 7">2.7.4.3</ecNumber>
    </recommendedName>
    <alternativeName>
        <fullName evidence="5">ATP-AMP transphosphorylase</fullName>
    </alternativeName>
    <alternativeName>
        <fullName evidence="5">ATP:AMP phosphotransferase</fullName>
    </alternativeName>
    <alternativeName>
        <fullName evidence="5">Adenylate monophosphate kinase</fullName>
    </alternativeName>
</protein>
<feature type="binding site" evidence="5">
    <location>
        <position position="95"/>
    </location>
    <ligand>
        <name>AMP</name>
        <dbReference type="ChEBI" id="CHEBI:456215"/>
    </ligand>
</feature>
<dbReference type="InterPro" id="IPR033690">
    <property type="entry name" value="Adenylat_kinase_CS"/>
</dbReference>
<evidence type="ECO:0000313" key="9">
    <source>
        <dbReference type="Proteomes" id="UP000524246"/>
    </source>
</evidence>
<keyword evidence="5 7" id="KW-0067">ATP-binding</keyword>
<dbReference type="InterPro" id="IPR000850">
    <property type="entry name" value="Adenylat/UMP-CMP_kin"/>
</dbReference>
<feature type="binding site" evidence="5">
    <location>
        <position position="148"/>
    </location>
    <ligand>
        <name>AMP</name>
        <dbReference type="ChEBI" id="CHEBI:456215"/>
    </ligand>
</feature>
<sequence length="192" mass="20974">MSVLRIILLGPPGAGKGSQAVKICASYNIPHISTGDILRSSVSAETELGLEAKKFMDQGQLVPDSLVIALIKERLSQSDCESGFLLDGFPRTVEQAKALDELLASINMPLTHVVELIVPDEVLLGRIEGRARAGSGRSDDNAEVFAKRLDVYHRQTAPVTDYYKSKKMVRDVDGVGSIEEVEQRLRDVLITK</sequence>
<dbReference type="PANTHER" id="PTHR23359">
    <property type="entry name" value="NUCLEOTIDE KINASE"/>
    <property type="match status" value="1"/>
</dbReference>
<evidence type="ECO:0000256" key="5">
    <source>
        <dbReference type="HAMAP-Rule" id="MF_00235"/>
    </source>
</evidence>
<dbReference type="NCBIfam" id="NF011105">
    <property type="entry name" value="PRK14532.1"/>
    <property type="match status" value="1"/>
</dbReference>
<dbReference type="GO" id="GO:0044209">
    <property type="term" value="P:AMP salvage"/>
    <property type="evidence" value="ECO:0007669"/>
    <property type="project" value="UniProtKB-UniRule"/>
</dbReference>
<keyword evidence="5" id="KW-0963">Cytoplasm</keyword>
<evidence type="ECO:0000313" key="8">
    <source>
        <dbReference type="EMBL" id="NMC62252.1"/>
    </source>
</evidence>
<feature type="region of interest" description="NMP" evidence="5">
    <location>
        <begin position="33"/>
        <end position="62"/>
    </location>
</feature>
<dbReference type="PRINTS" id="PR00094">
    <property type="entry name" value="ADENYLTKNASE"/>
</dbReference>
<comment type="function">
    <text evidence="5">Catalyzes the reversible transfer of the terminal phosphate group between ATP and AMP. Plays an important role in cellular energy homeostasis and in adenine nucleotide metabolism.</text>
</comment>
<comment type="domain">
    <text evidence="5">Consists of three domains, a large central CORE domain and two small peripheral domains, NMPbind and LID, which undergo movements during catalysis. The LID domain closes over the site of phosphoryl transfer upon ATP binding. Assembling and dissambling the active center during each catalytic cycle provides an effective means to prevent ATP hydrolysis.</text>
</comment>
<accession>A0A7X9FQ47</accession>
<dbReference type="CDD" id="cd01428">
    <property type="entry name" value="ADK"/>
    <property type="match status" value="1"/>
</dbReference>
<feature type="binding site" evidence="5">
    <location>
        <position position="176"/>
    </location>
    <ligand>
        <name>ATP</name>
        <dbReference type="ChEBI" id="CHEBI:30616"/>
    </ligand>
</feature>
<dbReference type="InterPro" id="IPR006259">
    <property type="entry name" value="Adenyl_kin_sub"/>
</dbReference>
<evidence type="ECO:0000256" key="3">
    <source>
        <dbReference type="ARBA" id="ARBA00022741"/>
    </source>
</evidence>
<comment type="pathway">
    <text evidence="5">Purine metabolism; AMP biosynthesis via salvage pathway; AMP from ADP: step 1/1.</text>
</comment>
<comment type="subcellular location">
    <subcellularLocation>
        <location evidence="5 7">Cytoplasm</location>
    </subcellularLocation>
</comment>
<dbReference type="PROSITE" id="PS00113">
    <property type="entry name" value="ADENYLATE_KINASE"/>
    <property type="match status" value="1"/>
</dbReference>
<feature type="binding site" evidence="5">
    <location>
        <begin position="13"/>
        <end position="18"/>
    </location>
    <ligand>
        <name>ATP</name>
        <dbReference type="ChEBI" id="CHEBI:30616"/>
    </ligand>
</feature>
<name>A0A7X9FQ47_9DELT</name>
<organism evidence="8 9">
    <name type="scientific">SAR324 cluster bacterium</name>
    <dbReference type="NCBI Taxonomy" id="2024889"/>
    <lineage>
        <taxon>Bacteria</taxon>
        <taxon>Deltaproteobacteria</taxon>
        <taxon>SAR324 cluster</taxon>
    </lineage>
</organism>
<dbReference type="EMBL" id="JAAZON010000148">
    <property type="protein sequence ID" value="NMC62252.1"/>
    <property type="molecule type" value="Genomic_DNA"/>
</dbReference>
<dbReference type="Proteomes" id="UP000524246">
    <property type="component" value="Unassembled WGS sequence"/>
</dbReference>
<dbReference type="NCBIfam" id="NF011104">
    <property type="entry name" value="PRK14531.1"/>
    <property type="match status" value="1"/>
</dbReference>
<dbReference type="SUPFAM" id="SSF52540">
    <property type="entry name" value="P-loop containing nucleoside triphosphate hydrolases"/>
    <property type="match status" value="1"/>
</dbReference>
<comment type="caution">
    <text evidence="5">Lacks conserved residue(s) required for the propagation of feature annotation.</text>
</comment>
<feature type="binding site" evidence="5">
    <location>
        <position position="130"/>
    </location>
    <ligand>
        <name>ATP</name>
        <dbReference type="ChEBI" id="CHEBI:30616"/>
    </ligand>
</feature>
<evidence type="ECO:0000256" key="4">
    <source>
        <dbReference type="ARBA" id="ARBA00022777"/>
    </source>
</evidence>